<organism evidence="7 8">
    <name type="scientific">Polysphondylium violaceum</name>
    <dbReference type="NCBI Taxonomy" id="133409"/>
    <lineage>
        <taxon>Eukaryota</taxon>
        <taxon>Amoebozoa</taxon>
        <taxon>Evosea</taxon>
        <taxon>Eumycetozoa</taxon>
        <taxon>Dictyostelia</taxon>
        <taxon>Dictyosteliales</taxon>
        <taxon>Dictyosteliaceae</taxon>
        <taxon>Polysphondylium</taxon>
    </lineage>
</organism>
<proteinExistence type="predicted"/>
<evidence type="ECO:0000256" key="2">
    <source>
        <dbReference type="ARBA" id="ARBA00022448"/>
    </source>
</evidence>
<dbReference type="Pfam" id="PF00213">
    <property type="entry name" value="OSCP"/>
    <property type="match status" value="1"/>
</dbReference>
<sequence length="299" mass="33359">MFASRLVRQLVSSRSSVLIARRGFSTQPTEVTPQQLQKQQQDLVSLTSTQNFKNLIATTKHYYEILSEAIGESNVTPLAKAESIQPNLSISTPAGKLAHALFTSAAQMRCINIVSKEVEKLLNFINIGSTFEDSLKSKFSNEEKTTIISLLANSCTGLSPLTSFFLYHIAFIEKFELLVPALKDFKKLADSLSTDVTVKLTVAHNYSAAEKAELEKEVTSFFVAGTPIKYNYTVDESIINGFKIESTLLNHDATLKSAEEKAKRDVSALVESLKKDIEQAIKDENPVWETKEFQDKYFL</sequence>
<evidence type="ECO:0000256" key="5">
    <source>
        <dbReference type="ARBA" id="ARBA00023136"/>
    </source>
</evidence>
<keyword evidence="3" id="KW-0375">Hydrogen ion transport</keyword>
<keyword evidence="2" id="KW-0813">Transport</keyword>
<accession>A0A8J4PZI3</accession>
<keyword evidence="6" id="KW-0066">ATP synthesis</keyword>
<evidence type="ECO:0000256" key="6">
    <source>
        <dbReference type="ARBA" id="ARBA00023310"/>
    </source>
</evidence>
<dbReference type="OrthoDB" id="1262810at2759"/>
<dbReference type="EMBL" id="AJWJ01000082">
    <property type="protein sequence ID" value="KAF2075874.1"/>
    <property type="molecule type" value="Genomic_DNA"/>
</dbReference>
<keyword evidence="5" id="KW-0472">Membrane</keyword>
<protein>
    <submittedName>
        <fullName evidence="7">Uncharacterized protein</fullName>
    </submittedName>
</protein>
<dbReference type="GO" id="GO:0046933">
    <property type="term" value="F:proton-transporting ATP synthase activity, rotational mechanism"/>
    <property type="evidence" value="ECO:0007669"/>
    <property type="project" value="InterPro"/>
</dbReference>
<keyword evidence="8" id="KW-1185">Reference proteome</keyword>
<dbReference type="AlphaFoldDB" id="A0A8J4PZI3"/>
<name>A0A8J4PZI3_9MYCE</name>
<dbReference type="InterPro" id="IPR000711">
    <property type="entry name" value="ATPase_OSCP/dsu"/>
</dbReference>
<dbReference type="Proteomes" id="UP000695562">
    <property type="component" value="Unassembled WGS sequence"/>
</dbReference>
<evidence type="ECO:0000313" key="8">
    <source>
        <dbReference type="Proteomes" id="UP000695562"/>
    </source>
</evidence>
<comment type="caution">
    <text evidence="7">The sequence shown here is derived from an EMBL/GenBank/DDBJ whole genome shotgun (WGS) entry which is preliminary data.</text>
</comment>
<evidence type="ECO:0000256" key="1">
    <source>
        <dbReference type="ARBA" id="ARBA00004370"/>
    </source>
</evidence>
<evidence type="ECO:0000256" key="4">
    <source>
        <dbReference type="ARBA" id="ARBA00023065"/>
    </source>
</evidence>
<evidence type="ECO:0000313" key="7">
    <source>
        <dbReference type="EMBL" id="KAF2075874.1"/>
    </source>
</evidence>
<comment type="subcellular location">
    <subcellularLocation>
        <location evidence="1">Membrane</location>
    </subcellularLocation>
</comment>
<dbReference type="GO" id="GO:0016020">
    <property type="term" value="C:membrane"/>
    <property type="evidence" value="ECO:0007669"/>
    <property type="project" value="UniProtKB-SubCell"/>
</dbReference>
<dbReference type="PANTHER" id="PTHR11910">
    <property type="entry name" value="ATP SYNTHASE DELTA CHAIN"/>
    <property type="match status" value="1"/>
</dbReference>
<keyword evidence="4" id="KW-0406">Ion transport</keyword>
<evidence type="ECO:0000256" key="3">
    <source>
        <dbReference type="ARBA" id="ARBA00022781"/>
    </source>
</evidence>
<gene>
    <name evidence="7" type="ORF">CYY_002810</name>
</gene>
<reference evidence="7" key="1">
    <citation type="submission" date="2020-01" db="EMBL/GenBank/DDBJ databases">
        <title>Development of genomics and gene disruption for Polysphondylium violaceum indicates a role for the polyketide synthase stlB in stalk morphogenesis.</title>
        <authorList>
            <person name="Narita B."/>
            <person name="Kawabe Y."/>
            <person name="Kin K."/>
            <person name="Saito T."/>
            <person name="Gibbs R."/>
            <person name="Kuspa A."/>
            <person name="Muzny D."/>
            <person name="Queller D."/>
            <person name="Richards S."/>
            <person name="Strassman J."/>
            <person name="Sucgang R."/>
            <person name="Worley K."/>
            <person name="Schaap P."/>
        </authorList>
    </citation>
    <scope>NUCLEOTIDE SEQUENCE</scope>
    <source>
        <strain evidence="7">QSvi11</strain>
    </source>
</reference>